<protein>
    <submittedName>
        <fullName evidence="1">Uncharacterized protein</fullName>
    </submittedName>
</protein>
<evidence type="ECO:0000313" key="1">
    <source>
        <dbReference type="EMBL" id="MDA6070186.1"/>
    </source>
</evidence>
<organism evidence="1 2">
    <name type="scientific">Flavobacterium azizsancarii</name>
    <dbReference type="NCBI Taxonomy" id="2961580"/>
    <lineage>
        <taxon>Bacteria</taxon>
        <taxon>Pseudomonadati</taxon>
        <taxon>Bacteroidota</taxon>
        <taxon>Flavobacteriia</taxon>
        <taxon>Flavobacteriales</taxon>
        <taxon>Flavobacteriaceae</taxon>
        <taxon>Flavobacterium</taxon>
    </lineage>
</organism>
<keyword evidence="2" id="KW-1185">Reference proteome</keyword>
<evidence type="ECO:0000313" key="2">
    <source>
        <dbReference type="Proteomes" id="UP001212170"/>
    </source>
</evidence>
<dbReference type="EMBL" id="JAMZNK010000015">
    <property type="protein sequence ID" value="MDA6070186.1"/>
    <property type="molecule type" value="Genomic_DNA"/>
</dbReference>
<name>A0ABT4WCB9_9FLAO</name>
<accession>A0ABT4WCB9</accession>
<dbReference type="Proteomes" id="UP001212170">
    <property type="component" value="Unassembled WGS sequence"/>
</dbReference>
<reference evidence="1 2" key="1">
    <citation type="journal article" date="2023" name="Chemosphere">
        <title>Whole genome analysis of Flavobacterium aziz-sancarii sp. nov., isolated from Ardley Island (Antarctica), revealed a rich resistome and bioremediation potential.</title>
        <authorList>
            <person name="Otur C."/>
            <person name="Okay S."/>
            <person name="Kurt-Kizildogan A."/>
        </authorList>
    </citation>
    <scope>NUCLEOTIDE SEQUENCE [LARGE SCALE GENOMIC DNA]</scope>
    <source>
        <strain evidence="1 2">AC</strain>
    </source>
</reference>
<sequence>MEVGTVMNPNNIIKNEGPQKQYSFDSRWATQVGAAILCNRFGKASDNYLSGTGFADQMVKEYFKTIIGVGANTAPKALD</sequence>
<comment type="caution">
    <text evidence="1">The sequence shown here is derived from an EMBL/GenBank/DDBJ whole genome shotgun (WGS) entry which is preliminary data.</text>
</comment>
<proteinExistence type="predicted"/>
<gene>
    <name evidence="1" type="ORF">NJT12_11210</name>
</gene>